<dbReference type="Gene3D" id="3.40.50.450">
    <property type="match status" value="1"/>
</dbReference>
<evidence type="ECO:0000313" key="2">
    <source>
        <dbReference type="EMBL" id="COW87144.1"/>
    </source>
</evidence>
<organism evidence="1 4">
    <name type="scientific">Mycobacterium tuberculosis</name>
    <dbReference type="NCBI Taxonomy" id="1773"/>
    <lineage>
        <taxon>Bacteria</taxon>
        <taxon>Bacillati</taxon>
        <taxon>Actinomycetota</taxon>
        <taxon>Actinomycetes</taxon>
        <taxon>Mycobacteriales</taxon>
        <taxon>Mycobacteriaceae</taxon>
        <taxon>Mycobacterium</taxon>
        <taxon>Mycobacterium tuberculosis complex</taxon>
    </lineage>
</organism>
<dbReference type="Proteomes" id="UP000039217">
    <property type="component" value="Unassembled WGS sequence"/>
</dbReference>
<dbReference type="Proteomes" id="UP000039021">
    <property type="component" value="Unassembled WGS sequence"/>
</dbReference>
<reference evidence="2" key="2">
    <citation type="submission" date="2015-03" db="EMBL/GenBank/DDBJ databases">
        <authorList>
            <consortium name="Pathogen Informatics"/>
            <person name="Murphy D."/>
        </authorList>
    </citation>
    <scope>NUCLEOTIDE SEQUENCE</scope>
    <source>
        <strain evidence="2">N09902308</strain>
    </source>
</reference>
<protein>
    <submittedName>
        <fullName evidence="1">Uncharacterized protein</fullName>
    </submittedName>
</protein>
<evidence type="ECO:0000313" key="4">
    <source>
        <dbReference type="Proteomes" id="UP000039217"/>
    </source>
</evidence>
<dbReference type="Pfam" id="PF18306">
    <property type="entry name" value="LDcluster4"/>
    <property type="match status" value="1"/>
</dbReference>
<dbReference type="SUPFAM" id="SSF102405">
    <property type="entry name" value="MCP/YpsA-like"/>
    <property type="match status" value="1"/>
</dbReference>
<reference evidence="3 4" key="1">
    <citation type="submission" date="2015-03" db="EMBL/GenBank/DDBJ databases">
        <authorList>
            <consortium name="Pathogen Informatics"/>
        </authorList>
    </citation>
    <scope>NUCLEOTIDE SEQUENCE [LARGE SCALE GENOMIC DNA]</scope>
    <source>
        <strain evidence="1 4">D00501624</strain>
        <strain evidence="3">N09902308</strain>
    </source>
</reference>
<evidence type="ECO:0000313" key="3">
    <source>
        <dbReference type="Proteomes" id="UP000039021"/>
    </source>
</evidence>
<evidence type="ECO:0000313" key="1">
    <source>
        <dbReference type="EMBL" id="CNW90779.1"/>
    </source>
</evidence>
<dbReference type="PANTHER" id="PTHR42867">
    <property type="entry name" value="MEMBRANE PROTEIN-RELATED"/>
    <property type="match status" value="1"/>
</dbReference>
<name>A0A655FZS7_MYCTX</name>
<accession>A0A655FZS7</accession>
<dbReference type="EMBL" id="CQQC01002506">
    <property type="protein sequence ID" value="CNW90779.1"/>
    <property type="molecule type" value="Genomic_DNA"/>
</dbReference>
<dbReference type="InterPro" id="IPR041164">
    <property type="entry name" value="LDcluster4"/>
</dbReference>
<sequence>MQFARNYITGLSCHGAIVVGGSSGAYEEARRVWEGRGPVVVLANSGSPTGASAQMLSMQEIFGVAFPEDKPKPWRVFSAATPAESVSLVIGLIRKGYAQHEP</sequence>
<dbReference type="EMBL" id="CSBK01000059">
    <property type="protein sequence ID" value="COW87144.1"/>
    <property type="molecule type" value="Genomic_DNA"/>
</dbReference>
<dbReference type="PANTHER" id="PTHR42867:SF1">
    <property type="entry name" value="MEMBRANE PROTEIN-RELATED"/>
    <property type="match status" value="1"/>
</dbReference>
<gene>
    <name evidence="1" type="ORF">ERS007661_04345</name>
    <name evidence="2" type="ORF">ERS007739_00242</name>
</gene>
<proteinExistence type="predicted"/>
<dbReference type="AlphaFoldDB" id="A0A655FZS7"/>